<keyword evidence="3" id="KW-1185">Reference proteome</keyword>
<dbReference type="SUPFAM" id="SSF53927">
    <property type="entry name" value="Cytidine deaminase-like"/>
    <property type="match status" value="1"/>
</dbReference>
<gene>
    <name evidence="2" type="ORF">GIS00_05110</name>
</gene>
<feature type="domain" description="CMP/dCMP-type deaminase" evidence="1">
    <location>
        <begin position="6"/>
        <end position="125"/>
    </location>
</feature>
<evidence type="ECO:0000313" key="2">
    <source>
        <dbReference type="EMBL" id="MTD13327.1"/>
    </source>
</evidence>
<sequence>MCNLTETDLRHLTRCAELAEAAFAAGEEPFGSVLVSAGGDVLFEDHNRTSGGDGTRHPEFEIARWAGAHVAPADRAGCTVYTSGEHCAMCSAAHAWNGLGRIVYAVSTAQLVGWRTDWGTALGPVVPLSIRQVAPGVEIGGPAPELEQRMYELHRRQAERTR</sequence>
<dbReference type="Pfam" id="PF00383">
    <property type="entry name" value="dCMP_cyt_deam_1"/>
    <property type="match status" value="1"/>
</dbReference>
<dbReference type="Gene3D" id="3.40.140.10">
    <property type="entry name" value="Cytidine Deaminase, domain 2"/>
    <property type="match status" value="1"/>
</dbReference>
<dbReference type="CDD" id="cd01285">
    <property type="entry name" value="nucleoside_deaminase"/>
    <property type="match status" value="1"/>
</dbReference>
<dbReference type="EMBL" id="WLYK01000001">
    <property type="protein sequence ID" value="MTD13327.1"/>
    <property type="molecule type" value="Genomic_DNA"/>
</dbReference>
<dbReference type="InterPro" id="IPR016193">
    <property type="entry name" value="Cytidine_deaminase-like"/>
</dbReference>
<dbReference type="InterPro" id="IPR002125">
    <property type="entry name" value="CMP_dCMP_dom"/>
</dbReference>
<dbReference type="RefSeq" id="WP_154767924.1">
    <property type="nucleotide sequence ID" value="NZ_WLYK01000001.1"/>
</dbReference>
<evidence type="ECO:0000259" key="1">
    <source>
        <dbReference type="PROSITE" id="PS51747"/>
    </source>
</evidence>
<dbReference type="PANTHER" id="PTHR11079:SF179">
    <property type="entry name" value="TRNA(ADENINE(34)) DEAMINASE, CHLOROPLASTIC"/>
    <property type="match status" value="1"/>
</dbReference>
<protein>
    <submittedName>
        <fullName evidence="2">Nucleoside deaminase</fullName>
    </submittedName>
</protein>
<accession>A0A7K1FGS2</accession>
<dbReference type="PROSITE" id="PS51747">
    <property type="entry name" value="CYT_DCMP_DEAMINASES_2"/>
    <property type="match status" value="1"/>
</dbReference>
<evidence type="ECO:0000313" key="3">
    <source>
        <dbReference type="Proteomes" id="UP000460221"/>
    </source>
</evidence>
<dbReference type="GO" id="GO:0003824">
    <property type="term" value="F:catalytic activity"/>
    <property type="evidence" value="ECO:0007669"/>
    <property type="project" value="InterPro"/>
</dbReference>
<dbReference type="Proteomes" id="UP000460221">
    <property type="component" value="Unassembled WGS sequence"/>
</dbReference>
<comment type="caution">
    <text evidence="2">The sequence shown here is derived from an EMBL/GenBank/DDBJ whole genome shotgun (WGS) entry which is preliminary data.</text>
</comment>
<name>A0A7K1FGS2_9ACTN</name>
<dbReference type="PANTHER" id="PTHR11079">
    <property type="entry name" value="CYTOSINE DEAMINASE FAMILY MEMBER"/>
    <property type="match status" value="1"/>
</dbReference>
<organism evidence="2 3">
    <name type="scientific">Nakamurella alba</name>
    <dbReference type="NCBI Taxonomy" id="2665158"/>
    <lineage>
        <taxon>Bacteria</taxon>
        <taxon>Bacillati</taxon>
        <taxon>Actinomycetota</taxon>
        <taxon>Actinomycetes</taxon>
        <taxon>Nakamurellales</taxon>
        <taxon>Nakamurellaceae</taxon>
        <taxon>Nakamurella</taxon>
    </lineage>
</organism>
<dbReference type="AlphaFoldDB" id="A0A7K1FGS2"/>
<proteinExistence type="predicted"/>
<reference evidence="2 3" key="1">
    <citation type="submission" date="2019-11" db="EMBL/GenBank/DDBJ databases">
        <authorList>
            <person name="Jiang L.-Q."/>
        </authorList>
    </citation>
    <scope>NUCLEOTIDE SEQUENCE [LARGE SCALE GENOMIC DNA]</scope>
    <source>
        <strain evidence="2 3">YIM 132087</strain>
    </source>
</reference>